<feature type="region of interest" description="Disordered" evidence="1">
    <location>
        <begin position="147"/>
        <end position="181"/>
    </location>
</feature>
<organism evidence="2 3">
    <name type="scientific">Panicum virgatum</name>
    <name type="common">Blackwell switchgrass</name>
    <dbReference type="NCBI Taxonomy" id="38727"/>
    <lineage>
        <taxon>Eukaryota</taxon>
        <taxon>Viridiplantae</taxon>
        <taxon>Streptophyta</taxon>
        <taxon>Embryophyta</taxon>
        <taxon>Tracheophyta</taxon>
        <taxon>Spermatophyta</taxon>
        <taxon>Magnoliopsida</taxon>
        <taxon>Liliopsida</taxon>
        <taxon>Poales</taxon>
        <taxon>Poaceae</taxon>
        <taxon>PACMAD clade</taxon>
        <taxon>Panicoideae</taxon>
        <taxon>Panicodae</taxon>
        <taxon>Paniceae</taxon>
        <taxon>Panicinae</taxon>
        <taxon>Panicum</taxon>
        <taxon>Panicum sect. Hiantes</taxon>
    </lineage>
</organism>
<keyword evidence="3" id="KW-1185">Reference proteome</keyword>
<comment type="caution">
    <text evidence="2">The sequence shown here is derived from an EMBL/GenBank/DDBJ whole genome shotgun (WGS) entry which is preliminary data.</text>
</comment>
<name>A0A8T0VR95_PANVG</name>
<evidence type="ECO:0000313" key="2">
    <source>
        <dbReference type="EMBL" id="KAG2637760.1"/>
    </source>
</evidence>
<proteinExistence type="predicted"/>
<reference evidence="2" key="1">
    <citation type="submission" date="2020-05" db="EMBL/GenBank/DDBJ databases">
        <title>WGS assembly of Panicum virgatum.</title>
        <authorList>
            <person name="Lovell J.T."/>
            <person name="Jenkins J."/>
            <person name="Shu S."/>
            <person name="Juenger T.E."/>
            <person name="Schmutz J."/>
        </authorList>
    </citation>
    <scope>NUCLEOTIDE SEQUENCE</scope>
    <source>
        <strain evidence="2">AP13</strain>
    </source>
</reference>
<evidence type="ECO:0000313" key="3">
    <source>
        <dbReference type="Proteomes" id="UP000823388"/>
    </source>
</evidence>
<sequence length="250" mass="26308">MWDVGLTSQQSEDSAIAAVMVTAEDKAIRPVVDEGPVAALDTQLLGPTLVAEDWPTLRLSPPGEGGPVAQVPSAELVVVLPVVGVQNAELMTTGNDSGAAGISASDQGEALHLEDAHSVHVATQPAEGTFVASLKKSIPTPLLLTPEAAPRRTSIASKEAQTDLKSQRKSRRLANRPKSNLTMEEQATMLLMKKCGTLAEVGTVSKEDQAKFREEFVEPLKTVSVSGYRDMFGLSVVDGSNPLSALAVEA</sequence>
<evidence type="ECO:0000256" key="1">
    <source>
        <dbReference type="SAM" id="MobiDB-lite"/>
    </source>
</evidence>
<dbReference type="Proteomes" id="UP000823388">
    <property type="component" value="Chromosome 2N"/>
</dbReference>
<accession>A0A8T0VR95</accession>
<dbReference type="AlphaFoldDB" id="A0A8T0VR95"/>
<gene>
    <name evidence="2" type="ORF">PVAP13_2NG536400</name>
</gene>
<protein>
    <submittedName>
        <fullName evidence="2">Uncharacterized protein</fullName>
    </submittedName>
</protein>
<dbReference type="EMBL" id="CM029040">
    <property type="protein sequence ID" value="KAG2637760.1"/>
    <property type="molecule type" value="Genomic_DNA"/>
</dbReference>